<protein>
    <recommendedName>
        <fullName evidence="4">DUF385 domain-containing protein</fullName>
    </recommendedName>
</protein>
<dbReference type="GO" id="GO:0016491">
    <property type="term" value="F:oxidoreductase activity"/>
    <property type="evidence" value="ECO:0007669"/>
    <property type="project" value="InterPro"/>
</dbReference>
<sequence>MTAHMTERMTGTDGTAALSRRKPLTGSDLGRVAVRRRLTDRLRNRLVNPVVRRLACSPLHVLLDDAVVLLTVRGRRSGREITVPVGYAEQDGELLMVSRAERRWWRNLVGGTPVRVLLRGRERSGTARVFTDIGQVTQVLLAMSAVPGRPAGAAQSAWAGDAVAIRIRMEERERGLSL</sequence>
<evidence type="ECO:0000256" key="1">
    <source>
        <dbReference type="SAM" id="MobiDB-lite"/>
    </source>
</evidence>
<evidence type="ECO:0008006" key="4">
    <source>
        <dbReference type="Google" id="ProtNLM"/>
    </source>
</evidence>
<feature type="region of interest" description="Disordered" evidence="1">
    <location>
        <begin position="1"/>
        <end position="22"/>
    </location>
</feature>
<name>A0A8J3S6K1_PLARO</name>
<comment type="caution">
    <text evidence="2">The sequence shown here is derived from an EMBL/GenBank/DDBJ whole genome shotgun (WGS) entry which is preliminary data.</text>
</comment>
<evidence type="ECO:0000313" key="2">
    <source>
        <dbReference type="EMBL" id="GIH88867.1"/>
    </source>
</evidence>
<reference evidence="2" key="1">
    <citation type="submission" date="2021-01" db="EMBL/GenBank/DDBJ databases">
        <title>Whole genome shotgun sequence of Planobispora rosea NBRC 15558.</title>
        <authorList>
            <person name="Komaki H."/>
            <person name="Tamura T."/>
        </authorList>
    </citation>
    <scope>NUCLEOTIDE SEQUENCE</scope>
    <source>
        <strain evidence="2">NBRC 15558</strain>
    </source>
</reference>
<dbReference type="AlphaFoldDB" id="A0A8J3S6K1"/>
<dbReference type="Gene3D" id="2.30.110.10">
    <property type="entry name" value="Electron Transport, Fmn-binding Protein, Chain A"/>
    <property type="match status" value="1"/>
</dbReference>
<keyword evidence="3" id="KW-1185">Reference proteome</keyword>
<accession>A0A8J3S6K1</accession>
<dbReference type="Pfam" id="PF04075">
    <property type="entry name" value="F420H2_quin_red"/>
    <property type="match status" value="1"/>
</dbReference>
<proteinExistence type="predicted"/>
<dbReference type="RefSeq" id="WP_068923100.1">
    <property type="nucleotide sequence ID" value="NZ_BMQP01000062.1"/>
</dbReference>
<gene>
    <name evidence="2" type="ORF">Pro02_72750</name>
</gene>
<dbReference type="InterPro" id="IPR004378">
    <property type="entry name" value="F420H2_quin_Rdtase"/>
</dbReference>
<dbReference type="EMBL" id="BOOI01000092">
    <property type="protein sequence ID" value="GIH88867.1"/>
    <property type="molecule type" value="Genomic_DNA"/>
</dbReference>
<dbReference type="SUPFAM" id="SSF50475">
    <property type="entry name" value="FMN-binding split barrel"/>
    <property type="match status" value="1"/>
</dbReference>
<dbReference type="Proteomes" id="UP000655044">
    <property type="component" value="Unassembled WGS sequence"/>
</dbReference>
<organism evidence="2 3">
    <name type="scientific">Planobispora rosea</name>
    <dbReference type="NCBI Taxonomy" id="35762"/>
    <lineage>
        <taxon>Bacteria</taxon>
        <taxon>Bacillati</taxon>
        <taxon>Actinomycetota</taxon>
        <taxon>Actinomycetes</taxon>
        <taxon>Streptosporangiales</taxon>
        <taxon>Streptosporangiaceae</taxon>
        <taxon>Planobispora</taxon>
    </lineage>
</organism>
<dbReference type="InterPro" id="IPR012349">
    <property type="entry name" value="Split_barrel_FMN-bd"/>
</dbReference>
<evidence type="ECO:0000313" key="3">
    <source>
        <dbReference type="Proteomes" id="UP000655044"/>
    </source>
</evidence>
<dbReference type="OrthoDB" id="7188487at2"/>